<accession>A0ABT7UP15</accession>
<reference evidence="3" key="2">
    <citation type="submission" date="2023-06" db="EMBL/GenBank/DDBJ databases">
        <title>Identification and characterization of horizontal gene transfer across gut microbiota members of farm animals based on homology search.</title>
        <authorList>
            <person name="Zeman M."/>
            <person name="Kubasova T."/>
            <person name="Jahodarova E."/>
            <person name="Nykrynova M."/>
            <person name="Rychlik I."/>
        </authorList>
    </citation>
    <scope>NUCLEOTIDE SEQUENCE [LARGE SCALE GENOMIC DNA]</scope>
    <source>
        <strain evidence="3">ET340</strain>
    </source>
</reference>
<evidence type="ECO:0000313" key="3">
    <source>
        <dbReference type="Proteomes" id="UP001529380"/>
    </source>
</evidence>
<dbReference type="Proteomes" id="UP001529380">
    <property type="component" value="Unassembled WGS sequence"/>
</dbReference>
<name>A0ABT7UP15_9FIRM</name>
<keyword evidence="3" id="KW-1185">Reference proteome</keyword>
<dbReference type="EMBL" id="JAUDCL010000006">
    <property type="protein sequence ID" value="MDM8200621.1"/>
    <property type="molecule type" value="Genomic_DNA"/>
</dbReference>
<evidence type="ECO:0000256" key="1">
    <source>
        <dbReference type="SAM" id="Phobius"/>
    </source>
</evidence>
<reference evidence="2 3" key="1">
    <citation type="submission" date="2023-06" db="EMBL/GenBank/DDBJ databases">
        <title>Identification and characterization of horizontal gene transfer across gut microbiota members of farm animals based on homology search.</title>
        <authorList>
            <person name="Schwarzerova J."/>
            <person name="Nykrynova M."/>
            <person name="Jureckova K."/>
            <person name="Cejkova D."/>
            <person name="Rychlik I."/>
        </authorList>
    </citation>
    <scope>NUCLEOTIDE SEQUENCE [LARGE SCALE GENOMIC DNA]</scope>
    <source>
        <strain evidence="2 3">ET340</strain>
    </source>
</reference>
<organism evidence="2 3">
    <name type="scientific">Allofournierella massiliensis</name>
    <dbReference type="NCBI Taxonomy" id="1650663"/>
    <lineage>
        <taxon>Bacteria</taxon>
        <taxon>Bacillati</taxon>
        <taxon>Bacillota</taxon>
        <taxon>Clostridia</taxon>
        <taxon>Eubacteriales</taxon>
        <taxon>Oscillospiraceae</taxon>
        <taxon>Allofournierella</taxon>
    </lineage>
</organism>
<reference evidence="2 3" key="3">
    <citation type="submission" date="2023-06" db="EMBL/GenBank/DDBJ databases">
        <authorList>
            <person name="Zeman M."/>
            <person name="Kubasova T."/>
            <person name="Jahodarova E."/>
            <person name="Nykrynova M."/>
            <person name="Rychlik I."/>
        </authorList>
    </citation>
    <scope>NUCLEOTIDE SEQUENCE [LARGE SCALE GENOMIC DNA]</scope>
    <source>
        <strain evidence="2 3">ET340</strain>
    </source>
</reference>
<keyword evidence="1" id="KW-0812">Transmembrane</keyword>
<sequence length="258" mass="28011">MKKPMELHELFAALDDARQIDPKGADAQTIQKRTLEQLALGDRGERLVHRLPRKFFLTGLAAVLAVGLAACPCAVSARVWGVRLLDRQEKQQLQKPLYAVSTSTSQPGEESGERLLAGFSAEILDVDWLEKNDVLFFDEVGTVCGLANSDGMEFPAFVFDNGEIAILTKEDGSGWVLEGNSSLTLSLRQNTKDNPQASPGGDRLALGVIVDGIPCELTCGKEKNLEYIYTASEAGEIYFYVQNFSAGPIVIEDAAVTS</sequence>
<evidence type="ECO:0000313" key="2">
    <source>
        <dbReference type="EMBL" id="MDM8200621.1"/>
    </source>
</evidence>
<proteinExistence type="predicted"/>
<evidence type="ECO:0008006" key="4">
    <source>
        <dbReference type="Google" id="ProtNLM"/>
    </source>
</evidence>
<keyword evidence="1" id="KW-0472">Membrane</keyword>
<keyword evidence="1" id="KW-1133">Transmembrane helix</keyword>
<protein>
    <recommendedName>
        <fullName evidence="4">DUF4179 domain-containing protein</fullName>
    </recommendedName>
</protein>
<comment type="caution">
    <text evidence="2">The sequence shown here is derived from an EMBL/GenBank/DDBJ whole genome shotgun (WGS) entry which is preliminary data.</text>
</comment>
<dbReference type="RefSeq" id="WP_289599361.1">
    <property type="nucleotide sequence ID" value="NZ_JAUDCL010000006.1"/>
</dbReference>
<gene>
    <name evidence="2" type="ORF">QUW08_04835</name>
</gene>
<feature type="transmembrane region" description="Helical" evidence="1">
    <location>
        <begin position="55"/>
        <end position="80"/>
    </location>
</feature>